<comment type="caution">
    <text evidence="2">The sequence shown here is derived from an EMBL/GenBank/DDBJ whole genome shotgun (WGS) entry which is preliminary data.</text>
</comment>
<dbReference type="Proteomes" id="UP001174936">
    <property type="component" value="Unassembled WGS sequence"/>
</dbReference>
<feature type="signal peptide" evidence="1">
    <location>
        <begin position="1"/>
        <end position="23"/>
    </location>
</feature>
<protein>
    <submittedName>
        <fullName evidence="2">Uncharacterized protein</fullName>
    </submittedName>
</protein>
<sequence>MKLSYTVLLSLQALMAAAGPTKASPAFLFHHLGACYELARANTKRKQSPAQLIKDELSGRDLSGRACNYDGCDGCLGGYSYCRQCNSATSPPSACVYCWTFCAANCGC</sequence>
<evidence type="ECO:0000313" key="3">
    <source>
        <dbReference type="Proteomes" id="UP001174936"/>
    </source>
</evidence>
<evidence type="ECO:0000313" key="2">
    <source>
        <dbReference type="EMBL" id="KAK0657354.1"/>
    </source>
</evidence>
<reference evidence="2" key="1">
    <citation type="submission" date="2023-06" db="EMBL/GenBank/DDBJ databases">
        <title>Genome-scale phylogeny and comparative genomics of the fungal order Sordariales.</title>
        <authorList>
            <consortium name="Lawrence Berkeley National Laboratory"/>
            <person name="Hensen N."/>
            <person name="Bonometti L."/>
            <person name="Westerberg I."/>
            <person name="Brannstrom I.O."/>
            <person name="Guillou S."/>
            <person name="Cros-Aarteil S."/>
            <person name="Calhoun S."/>
            <person name="Haridas S."/>
            <person name="Kuo A."/>
            <person name="Mondo S."/>
            <person name="Pangilinan J."/>
            <person name="Riley R."/>
            <person name="Labutti K."/>
            <person name="Andreopoulos B."/>
            <person name="Lipzen A."/>
            <person name="Chen C."/>
            <person name="Yanf M."/>
            <person name="Daum C."/>
            <person name="Ng V."/>
            <person name="Clum A."/>
            <person name="Steindorff A."/>
            <person name="Ohm R."/>
            <person name="Martin F."/>
            <person name="Silar P."/>
            <person name="Natvig D."/>
            <person name="Lalanne C."/>
            <person name="Gautier V."/>
            <person name="Ament-Velasquez S.L."/>
            <person name="Kruys A."/>
            <person name="Hutchinson M.I."/>
            <person name="Powell A.J."/>
            <person name="Barry K."/>
            <person name="Miller A.N."/>
            <person name="Grigoriev I.V."/>
            <person name="Debuchy R."/>
            <person name="Gladieux P."/>
            <person name="Thoren M.H."/>
            <person name="Johannesson H."/>
        </authorList>
    </citation>
    <scope>NUCLEOTIDE SEQUENCE</scope>
    <source>
        <strain evidence="2">SMH2532-1</strain>
    </source>
</reference>
<organism evidence="2 3">
    <name type="scientific">Cercophora newfieldiana</name>
    <dbReference type="NCBI Taxonomy" id="92897"/>
    <lineage>
        <taxon>Eukaryota</taxon>
        <taxon>Fungi</taxon>
        <taxon>Dikarya</taxon>
        <taxon>Ascomycota</taxon>
        <taxon>Pezizomycotina</taxon>
        <taxon>Sordariomycetes</taxon>
        <taxon>Sordariomycetidae</taxon>
        <taxon>Sordariales</taxon>
        <taxon>Lasiosphaeriaceae</taxon>
        <taxon>Cercophora</taxon>
    </lineage>
</organism>
<gene>
    <name evidence="2" type="ORF">B0T16DRAFT_452824</name>
</gene>
<accession>A0AA39YRM2</accession>
<evidence type="ECO:0000256" key="1">
    <source>
        <dbReference type="SAM" id="SignalP"/>
    </source>
</evidence>
<proteinExistence type="predicted"/>
<keyword evidence="3" id="KW-1185">Reference proteome</keyword>
<dbReference type="EMBL" id="JAULSV010000001">
    <property type="protein sequence ID" value="KAK0657354.1"/>
    <property type="molecule type" value="Genomic_DNA"/>
</dbReference>
<name>A0AA39YRM2_9PEZI</name>
<keyword evidence="1" id="KW-0732">Signal</keyword>
<dbReference type="AlphaFoldDB" id="A0AA39YRM2"/>
<feature type="chain" id="PRO_5041385871" evidence="1">
    <location>
        <begin position="24"/>
        <end position="108"/>
    </location>
</feature>